<dbReference type="PANTHER" id="PTHR32089">
    <property type="entry name" value="METHYL-ACCEPTING CHEMOTAXIS PROTEIN MCPB"/>
    <property type="match status" value="1"/>
</dbReference>
<dbReference type="CDD" id="cd06225">
    <property type="entry name" value="HAMP"/>
    <property type="match status" value="1"/>
</dbReference>
<dbReference type="InterPro" id="IPR003660">
    <property type="entry name" value="HAMP_dom"/>
</dbReference>
<dbReference type="Pfam" id="PF00672">
    <property type="entry name" value="HAMP"/>
    <property type="match status" value="1"/>
</dbReference>
<protein>
    <recommendedName>
        <fullName evidence="9">Methyl-accepting chemotaxis protein</fullName>
    </recommendedName>
</protein>
<evidence type="ECO:0000259" key="6">
    <source>
        <dbReference type="PROSITE" id="PS50885"/>
    </source>
</evidence>
<evidence type="ECO:0000256" key="4">
    <source>
        <dbReference type="SAM" id="Phobius"/>
    </source>
</evidence>
<keyword evidence="8" id="KW-1185">Reference proteome</keyword>
<keyword evidence="4" id="KW-0812">Transmembrane</keyword>
<dbReference type="PANTHER" id="PTHR32089:SF112">
    <property type="entry name" value="LYSOZYME-LIKE PROTEIN-RELATED"/>
    <property type="match status" value="1"/>
</dbReference>
<feature type="domain" description="HAMP" evidence="6">
    <location>
        <begin position="105"/>
        <end position="160"/>
    </location>
</feature>
<evidence type="ECO:0000256" key="1">
    <source>
        <dbReference type="ARBA" id="ARBA00023224"/>
    </source>
</evidence>
<dbReference type="Gene3D" id="6.10.340.10">
    <property type="match status" value="1"/>
</dbReference>
<dbReference type="PROSITE" id="PS50111">
    <property type="entry name" value="CHEMOTAXIS_TRANSDUC_2"/>
    <property type="match status" value="1"/>
</dbReference>
<dbReference type="OrthoDB" id="9814363at2"/>
<gene>
    <name evidence="7" type="ORF">CCE28_12375</name>
</gene>
<keyword evidence="4" id="KW-0472">Membrane</keyword>
<feature type="domain" description="Methyl-accepting transducer" evidence="5">
    <location>
        <begin position="179"/>
        <end position="436"/>
    </location>
</feature>
<dbReference type="EMBL" id="NIBG01000010">
    <property type="protein sequence ID" value="PAB58972.1"/>
    <property type="molecule type" value="Genomic_DNA"/>
</dbReference>
<proteinExistence type="inferred from homology"/>
<keyword evidence="4" id="KW-1133">Transmembrane helix</keyword>
<evidence type="ECO:0000259" key="5">
    <source>
        <dbReference type="PROSITE" id="PS50111"/>
    </source>
</evidence>
<feature type="transmembrane region" description="Helical" evidence="4">
    <location>
        <begin position="20"/>
        <end position="42"/>
    </location>
</feature>
<evidence type="ECO:0000313" key="8">
    <source>
        <dbReference type="Proteomes" id="UP000216024"/>
    </source>
</evidence>
<dbReference type="SMART" id="SM00283">
    <property type="entry name" value="MA"/>
    <property type="match status" value="1"/>
</dbReference>
<dbReference type="InterPro" id="IPR004089">
    <property type="entry name" value="MCPsignal_dom"/>
</dbReference>
<dbReference type="SMART" id="SM00304">
    <property type="entry name" value="HAMP"/>
    <property type="match status" value="1"/>
</dbReference>
<dbReference type="PROSITE" id="PS50885">
    <property type="entry name" value="HAMP"/>
    <property type="match status" value="1"/>
</dbReference>
<organism evidence="7 8">
    <name type="scientific">Anaeromicrobium sediminis</name>
    <dbReference type="NCBI Taxonomy" id="1478221"/>
    <lineage>
        <taxon>Bacteria</taxon>
        <taxon>Bacillati</taxon>
        <taxon>Bacillota</taxon>
        <taxon>Clostridia</taxon>
        <taxon>Peptostreptococcales</taxon>
        <taxon>Thermotaleaceae</taxon>
        <taxon>Anaeromicrobium</taxon>
    </lineage>
</organism>
<dbReference type="GO" id="GO:0007165">
    <property type="term" value="P:signal transduction"/>
    <property type="evidence" value="ECO:0007669"/>
    <property type="project" value="UniProtKB-KW"/>
</dbReference>
<dbReference type="AlphaFoldDB" id="A0A267MHT8"/>
<dbReference type="Pfam" id="PF00015">
    <property type="entry name" value="MCPsignal"/>
    <property type="match status" value="1"/>
</dbReference>
<evidence type="ECO:0000313" key="7">
    <source>
        <dbReference type="EMBL" id="PAB58972.1"/>
    </source>
</evidence>
<name>A0A267MHT8_9FIRM</name>
<accession>A0A267MHT8</accession>
<sequence length="465" mass="51087">MYLNLRSDMVQNFKMKYKLITLFIVTGLIPIILISGFFYYTIKKDVINENKLNEVVHEDIDKNGDSDIVEESEGLLLLKKIEKRMVIIIPSSLIFGLMITFLMAKHIQSPMIQVSKAANRVANLDIRENVHIKLTNRKDEIGEIGRAVQSITDNLRTILKEIEQSSSKVIQSSKELSNSSQETSSMTEEIAKTIEGIASNANSQAEDTQMGTENASILGNIVSMNQSYLDELNRSSNQIDKNVEEGLEALNDLVQKTKATREAAHDIHKASIETNKSSTKIGAASAVIAQIAEQTNLLALNAAIEAARAGEHGRGFAVVAEEIRKLAEQSTSSTKEIDNVIKELMINFEIVSESVEVVNEIVKKQSESVKNIEERYDKITSGVETSKGAIQGLNDSGQTLEGGKNTILTIMDNLVIIAEENAASTQEASASIEEQSTSVQGMAISSGELSQLAHELENLLEEFKI</sequence>
<feature type="transmembrane region" description="Helical" evidence="4">
    <location>
        <begin position="85"/>
        <end position="104"/>
    </location>
</feature>
<keyword evidence="1 3" id="KW-0807">Transducer</keyword>
<comment type="similarity">
    <text evidence="2">Belongs to the methyl-accepting chemotaxis (MCP) protein family.</text>
</comment>
<comment type="caution">
    <text evidence="7">The sequence shown here is derived from an EMBL/GenBank/DDBJ whole genome shotgun (WGS) entry which is preliminary data.</text>
</comment>
<dbReference type="Gene3D" id="1.10.287.950">
    <property type="entry name" value="Methyl-accepting chemotaxis protein"/>
    <property type="match status" value="1"/>
</dbReference>
<evidence type="ECO:0008006" key="9">
    <source>
        <dbReference type="Google" id="ProtNLM"/>
    </source>
</evidence>
<dbReference type="Proteomes" id="UP000216024">
    <property type="component" value="Unassembled WGS sequence"/>
</dbReference>
<dbReference type="GO" id="GO:0016020">
    <property type="term" value="C:membrane"/>
    <property type="evidence" value="ECO:0007669"/>
    <property type="project" value="InterPro"/>
</dbReference>
<dbReference type="SUPFAM" id="SSF58104">
    <property type="entry name" value="Methyl-accepting chemotaxis protein (MCP) signaling domain"/>
    <property type="match status" value="1"/>
</dbReference>
<evidence type="ECO:0000256" key="3">
    <source>
        <dbReference type="PROSITE-ProRule" id="PRU00284"/>
    </source>
</evidence>
<evidence type="ECO:0000256" key="2">
    <source>
        <dbReference type="ARBA" id="ARBA00029447"/>
    </source>
</evidence>
<reference evidence="7 8" key="1">
    <citation type="submission" date="2017-06" db="EMBL/GenBank/DDBJ databases">
        <title>Draft genome sequence of anaerobic fermentative bacterium Anaeromicrobium sediminis DY2726D isolated from West Pacific Ocean sediments.</title>
        <authorList>
            <person name="Zeng X."/>
        </authorList>
    </citation>
    <scope>NUCLEOTIDE SEQUENCE [LARGE SCALE GENOMIC DNA]</scope>
    <source>
        <strain evidence="7 8">DY2726D</strain>
    </source>
</reference>